<dbReference type="InterPro" id="IPR005055">
    <property type="entry name" value="A10/PebIII"/>
</dbReference>
<keyword evidence="1" id="KW-0732">Signal</keyword>
<protein>
    <submittedName>
        <fullName evidence="2">(African queen) hypothetical protein</fullName>
    </submittedName>
</protein>
<evidence type="ECO:0000313" key="2">
    <source>
        <dbReference type="EMBL" id="CAG9563971.1"/>
    </source>
</evidence>
<dbReference type="InterPro" id="IPR036682">
    <property type="entry name" value="OS_D_A10/PebIII_sf"/>
</dbReference>
<sequence length="125" mass="15103">MKVVFLACLFAFVSTHRRYYDVLPIDMLALAKKPEELNKFMDCLLDRGRCNDAYIGYRVYTPQSVRESCKRCTTDQKIFVYLFLETLKRLLPKSYHEFRHKYDPHNEYFDDLEAVVYKYKFEPCQ</sequence>
<evidence type="ECO:0000256" key="1">
    <source>
        <dbReference type="SAM" id="SignalP"/>
    </source>
</evidence>
<proteinExistence type="predicted"/>
<dbReference type="Proteomes" id="UP000789524">
    <property type="component" value="Unassembled WGS sequence"/>
</dbReference>
<dbReference type="Gene3D" id="1.10.2080.10">
    <property type="entry name" value="Insect odorant-binding protein A10/Ejaculatory bulb-specific protein 3"/>
    <property type="match status" value="1"/>
</dbReference>
<comment type="caution">
    <text evidence="2">The sequence shown here is derived from an EMBL/GenBank/DDBJ whole genome shotgun (WGS) entry which is preliminary data.</text>
</comment>
<dbReference type="SUPFAM" id="SSF100910">
    <property type="entry name" value="Chemosensory protein Csp2"/>
    <property type="match status" value="1"/>
</dbReference>
<evidence type="ECO:0000313" key="3">
    <source>
        <dbReference type="Proteomes" id="UP000789524"/>
    </source>
</evidence>
<feature type="signal peptide" evidence="1">
    <location>
        <begin position="1"/>
        <end position="15"/>
    </location>
</feature>
<gene>
    <name evidence="2" type="ORF">DCHRY22_LOCUS5035</name>
</gene>
<keyword evidence="3" id="KW-1185">Reference proteome</keyword>
<dbReference type="OrthoDB" id="7182126at2759"/>
<dbReference type="AlphaFoldDB" id="A0A8J2QRJ4"/>
<name>A0A8J2QRJ4_9NEOP</name>
<dbReference type="Pfam" id="PF03392">
    <property type="entry name" value="OS-D"/>
    <property type="match status" value="1"/>
</dbReference>
<dbReference type="EMBL" id="CAKASE010000050">
    <property type="protein sequence ID" value="CAG9563971.1"/>
    <property type="molecule type" value="Genomic_DNA"/>
</dbReference>
<accession>A0A8J2QRJ4</accession>
<dbReference type="PANTHER" id="PTHR11257">
    <property type="entry name" value="CHEMOSENSORY PROTEIN-RELATED"/>
    <property type="match status" value="1"/>
</dbReference>
<feature type="chain" id="PRO_5035170788" evidence="1">
    <location>
        <begin position="16"/>
        <end position="125"/>
    </location>
</feature>
<organism evidence="2 3">
    <name type="scientific">Danaus chrysippus</name>
    <name type="common">African queen</name>
    <dbReference type="NCBI Taxonomy" id="151541"/>
    <lineage>
        <taxon>Eukaryota</taxon>
        <taxon>Metazoa</taxon>
        <taxon>Ecdysozoa</taxon>
        <taxon>Arthropoda</taxon>
        <taxon>Hexapoda</taxon>
        <taxon>Insecta</taxon>
        <taxon>Pterygota</taxon>
        <taxon>Neoptera</taxon>
        <taxon>Endopterygota</taxon>
        <taxon>Lepidoptera</taxon>
        <taxon>Glossata</taxon>
        <taxon>Ditrysia</taxon>
        <taxon>Papilionoidea</taxon>
        <taxon>Nymphalidae</taxon>
        <taxon>Danainae</taxon>
        <taxon>Danaini</taxon>
        <taxon>Danaina</taxon>
        <taxon>Danaus</taxon>
        <taxon>Anosia</taxon>
    </lineage>
</organism>
<reference evidence="2" key="1">
    <citation type="submission" date="2021-09" db="EMBL/GenBank/DDBJ databases">
        <authorList>
            <person name="Martin H S."/>
        </authorList>
    </citation>
    <scope>NUCLEOTIDE SEQUENCE</scope>
</reference>